<keyword evidence="7" id="KW-1185">Reference proteome</keyword>
<dbReference type="Pfam" id="PF03466">
    <property type="entry name" value="LysR_substrate"/>
    <property type="match status" value="1"/>
</dbReference>
<evidence type="ECO:0000256" key="3">
    <source>
        <dbReference type="ARBA" id="ARBA00023125"/>
    </source>
</evidence>
<dbReference type="SUPFAM" id="SSF53850">
    <property type="entry name" value="Periplasmic binding protein-like II"/>
    <property type="match status" value="1"/>
</dbReference>
<gene>
    <name evidence="6" type="ORF">BC739_007044</name>
</gene>
<reference evidence="6 7" key="1">
    <citation type="submission" date="2020-08" db="EMBL/GenBank/DDBJ databases">
        <title>Genomic Encyclopedia of Archaeal and Bacterial Type Strains, Phase II (KMG-II): from individual species to whole genera.</title>
        <authorList>
            <person name="Goeker M."/>
        </authorList>
    </citation>
    <scope>NUCLEOTIDE SEQUENCE [LARGE SCALE GENOMIC DNA]</scope>
    <source>
        <strain evidence="6 7">DSM 43850</strain>
    </source>
</reference>
<dbReference type="PANTHER" id="PTHR30346:SF29">
    <property type="entry name" value="LYSR SUBSTRATE-BINDING"/>
    <property type="match status" value="1"/>
</dbReference>
<dbReference type="Pfam" id="PF00126">
    <property type="entry name" value="HTH_1"/>
    <property type="match status" value="1"/>
</dbReference>
<dbReference type="Gene3D" id="1.10.10.10">
    <property type="entry name" value="Winged helix-like DNA-binding domain superfamily/Winged helix DNA-binding domain"/>
    <property type="match status" value="1"/>
</dbReference>
<dbReference type="InterPro" id="IPR036390">
    <property type="entry name" value="WH_DNA-bd_sf"/>
</dbReference>
<protein>
    <submittedName>
        <fullName evidence="6">DNA-binding transcriptional LysR family regulator</fullName>
    </submittedName>
</protein>
<evidence type="ECO:0000256" key="2">
    <source>
        <dbReference type="ARBA" id="ARBA00023015"/>
    </source>
</evidence>
<feature type="domain" description="HTH lysR-type" evidence="5">
    <location>
        <begin position="1"/>
        <end position="59"/>
    </location>
</feature>
<evidence type="ECO:0000259" key="5">
    <source>
        <dbReference type="PROSITE" id="PS50931"/>
    </source>
</evidence>
<dbReference type="CDD" id="cd08423">
    <property type="entry name" value="PBP2_LTTR_like_6"/>
    <property type="match status" value="1"/>
</dbReference>
<organism evidence="6 7">
    <name type="scientific">Kutzneria viridogrisea</name>
    <dbReference type="NCBI Taxonomy" id="47990"/>
    <lineage>
        <taxon>Bacteria</taxon>
        <taxon>Bacillati</taxon>
        <taxon>Actinomycetota</taxon>
        <taxon>Actinomycetes</taxon>
        <taxon>Pseudonocardiales</taxon>
        <taxon>Pseudonocardiaceae</taxon>
        <taxon>Kutzneria</taxon>
    </lineage>
</organism>
<keyword evidence="3 6" id="KW-0238">DNA-binding</keyword>
<dbReference type="InterPro" id="IPR005119">
    <property type="entry name" value="LysR_subst-bd"/>
</dbReference>
<name>A0ABR6BT48_9PSEU</name>
<dbReference type="GO" id="GO:0003677">
    <property type="term" value="F:DNA binding"/>
    <property type="evidence" value="ECO:0007669"/>
    <property type="project" value="UniProtKB-KW"/>
</dbReference>
<dbReference type="Gene3D" id="3.40.190.10">
    <property type="entry name" value="Periplasmic binding protein-like II"/>
    <property type="match status" value="2"/>
</dbReference>
<dbReference type="InterPro" id="IPR036388">
    <property type="entry name" value="WH-like_DNA-bd_sf"/>
</dbReference>
<evidence type="ECO:0000256" key="1">
    <source>
        <dbReference type="ARBA" id="ARBA00009437"/>
    </source>
</evidence>
<comment type="caution">
    <text evidence="6">The sequence shown here is derived from an EMBL/GenBank/DDBJ whole genome shotgun (WGS) entry which is preliminary data.</text>
</comment>
<evidence type="ECO:0000313" key="7">
    <source>
        <dbReference type="Proteomes" id="UP000517916"/>
    </source>
</evidence>
<dbReference type="PANTHER" id="PTHR30346">
    <property type="entry name" value="TRANSCRIPTIONAL DUAL REGULATOR HCAR-RELATED"/>
    <property type="match status" value="1"/>
</dbReference>
<dbReference type="PROSITE" id="PS50931">
    <property type="entry name" value="HTH_LYSR"/>
    <property type="match status" value="1"/>
</dbReference>
<keyword evidence="2" id="KW-0805">Transcription regulation</keyword>
<accession>A0ABR6BT48</accession>
<keyword evidence="4" id="KW-0804">Transcription</keyword>
<comment type="similarity">
    <text evidence="1">Belongs to the LysR transcriptional regulatory family.</text>
</comment>
<dbReference type="EMBL" id="JACJID010000006">
    <property type="protein sequence ID" value="MBA8929811.1"/>
    <property type="molecule type" value="Genomic_DNA"/>
</dbReference>
<evidence type="ECO:0000256" key="4">
    <source>
        <dbReference type="ARBA" id="ARBA00023163"/>
    </source>
</evidence>
<sequence length="300" mass="32508">MYSLERLRALHAVATHGSVAAAATALHVTPSGVSQQLAKLEREVGHQLLEPEGRGVRLTRAGYVLDGHAERVLSQLAEAQSDLDQLHGEIIGPLRISAFSTAARTLMPPALSTLRDKHPRLAVTLTEGEYDENLPAVLRGDLDLALIESWDNQPTPIPAGISRELLFSDMADVAISAKHRLAHRKVVAIEELDGTPWAGWTQHGACYEWLVQTLRSHHVTPTITCAVPDYDTQLALVAADLVAAVLPRLGRLPIPEGVRLMATRPPITRKIYAAWRSDSDRPAIRACVDAVSAAAQTVMA</sequence>
<dbReference type="Proteomes" id="UP000517916">
    <property type="component" value="Unassembled WGS sequence"/>
</dbReference>
<evidence type="ECO:0000313" key="6">
    <source>
        <dbReference type="EMBL" id="MBA8929811.1"/>
    </source>
</evidence>
<dbReference type="InterPro" id="IPR000847">
    <property type="entry name" value="LysR_HTH_N"/>
</dbReference>
<proteinExistence type="inferred from homology"/>
<dbReference type="SUPFAM" id="SSF46785">
    <property type="entry name" value="Winged helix' DNA-binding domain"/>
    <property type="match status" value="1"/>
</dbReference>